<dbReference type="InterPro" id="IPR023631">
    <property type="entry name" value="Amidase_dom"/>
</dbReference>
<evidence type="ECO:0000259" key="1">
    <source>
        <dbReference type="Pfam" id="PF01425"/>
    </source>
</evidence>
<sequence length="489" mass="52908">MINEQLNKLKNEWLVEVTVDEIQEKLDRYEITSRELVLMYLSRIADIDQSGPKINSIIEVNPDALHIAAALDYERKTKGSRGPLHGIPILIKDNIDTADKMHTSAGSLVLANSFAKEDATLVKQLREAGAIILGKTNLTEWANFIAEDMPSGFSSRGGQVLNPYGASFIVGGSSSGSGAAIAANLAVAAVGTETSGSILSPASQNSLVGIKPTVGLISRKGIIPISHTQDTAGPMARTVKDATIILNSLKGIDPLDAATQSNELVHHDFTHHLKKDGLSGKRIGIARNTYFDELSESQLAVMNQSIKKLVELGAIVIDSIDIPSTNENWDINVMLYEFKTDLQAYLKTIDSSVGVRTLTDLIQANEQLGEKALKYGQKVFLDADLTSGNLTSSEYLESLEKDDYLSKTKGIDAAMKEHELDALVFPNANGEMIPAKAGYPSITVPAGYTNEGEPVGITFTAKAYMEPTLIEIAYSYEQGTKHRVAPFKQ</sequence>
<gene>
    <name evidence="2" type="ORF">OIH86_16040</name>
</gene>
<dbReference type="Gene3D" id="3.90.1300.10">
    <property type="entry name" value="Amidase signature (AS) domain"/>
    <property type="match status" value="1"/>
</dbReference>
<keyword evidence="3" id="KW-1185">Reference proteome</keyword>
<proteinExistence type="predicted"/>
<dbReference type="NCBIfam" id="NF005300">
    <property type="entry name" value="PRK06828.1"/>
    <property type="match status" value="1"/>
</dbReference>
<dbReference type="RefSeq" id="WP_264143587.1">
    <property type="nucleotide sequence ID" value="NZ_JAOYEY010000044.1"/>
</dbReference>
<dbReference type="PANTHER" id="PTHR42678">
    <property type="entry name" value="AMIDASE"/>
    <property type="match status" value="1"/>
</dbReference>
<dbReference type="InterPro" id="IPR036928">
    <property type="entry name" value="AS_sf"/>
</dbReference>
<feature type="domain" description="Amidase" evidence="1">
    <location>
        <begin position="35"/>
        <end position="469"/>
    </location>
</feature>
<dbReference type="SUPFAM" id="SSF75304">
    <property type="entry name" value="Amidase signature (AS) enzymes"/>
    <property type="match status" value="1"/>
</dbReference>
<dbReference type="EMBL" id="JAOYEY010000044">
    <property type="protein sequence ID" value="MCV9887150.1"/>
    <property type="molecule type" value="Genomic_DNA"/>
</dbReference>
<comment type="caution">
    <text evidence="2">The sequence shown here is derived from an EMBL/GenBank/DDBJ whole genome shotgun (WGS) entry which is preliminary data.</text>
</comment>
<reference evidence="2 3" key="1">
    <citation type="submission" date="2022-10" db="EMBL/GenBank/DDBJ databases">
        <title>Draft genome assembly of moderately radiation resistant bacterium Metabacillus halosaccharovorans.</title>
        <authorList>
            <person name="Pal S."/>
            <person name="Gopinathan A."/>
        </authorList>
    </citation>
    <scope>NUCLEOTIDE SEQUENCE [LARGE SCALE GENOMIC DNA]</scope>
    <source>
        <strain evidence="2 3">VITHBRA001</strain>
    </source>
</reference>
<dbReference type="Proteomes" id="UP001526147">
    <property type="component" value="Unassembled WGS sequence"/>
</dbReference>
<dbReference type="Pfam" id="PF01425">
    <property type="entry name" value="Amidase"/>
    <property type="match status" value="1"/>
</dbReference>
<name>A0ABT3DJB7_9BACI</name>
<protein>
    <submittedName>
        <fullName evidence="2">Amidase family protein</fullName>
    </submittedName>
</protein>
<evidence type="ECO:0000313" key="3">
    <source>
        <dbReference type="Proteomes" id="UP001526147"/>
    </source>
</evidence>
<dbReference type="PANTHER" id="PTHR42678:SF34">
    <property type="entry name" value="OS04G0183300 PROTEIN"/>
    <property type="match status" value="1"/>
</dbReference>
<organism evidence="2 3">
    <name type="scientific">Metabacillus halosaccharovorans</name>
    <dbReference type="NCBI Taxonomy" id="930124"/>
    <lineage>
        <taxon>Bacteria</taxon>
        <taxon>Bacillati</taxon>
        <taxon>Bacillota</taxon>
        <taxon>Bacilli</taxon>
        <taxon>Bacillales</taxon>
        <taxon>Bacillaceae</taxon>
        <taxon>Metabacillus</taxon>
    </lineage>
</organism>
<evidence type="ECO:0000313" key="2">
    <source>
        <dbReference type="EMBL" id="MCV9887150.1"/>
    </source>
</evidence>
<accession>A0ABT3DJB7</accession>